<gene>
    <name evidence="1" type="ORF">MLD38_019978</name>
</gene>
<comment type="caution">
    <text evidence="1">The sequence shown here is derived from an EMBL/GenBank/DDBJ whole genome shotgun (WGS) entry which is preliminary data.</text>
</comment>
<dbReference type="EMBL" id="CM042885">
    <property type="protein sequence ID" value="KAI4363806.1"/>
    <property type="molecule type" value="Genomic_DNA"/>
</dbReference>
<dbReference type="Proteomes" id="UP001057402">
    <property type="component" value="Chromosome 6"/>
</dbReference>
<organism evidence="1 2">
    <name type="scientific">Melastoma candidum</name>
    <dbReference type="NCBI Taxonomy" id="119954"/>
    <lineage>
        <taxon>Eukaryota</taxon>
        <taxon>Viridiplantae</taxon>
        <taxon>Streptophyta</taxon>
        <taxon>Embryophyta</taxon>
        <taxon>Tracheophyta</taxon>
        <taxon>Spermatophyta</taxon>
        <taxon>Magnoliopsida</taxon>
        <taxon>eudicotyledons</taxon>
        <taxon>Gunneridae</taxon>
        <taxon>Pentapetalae</taxon>
        <taxon>rosids</taxon>
        <taxon>malvids</taxon>
        <taxon>Myrtales</taxon>
        <taxon>Melastomataceae</taxon>
        <taxon>Melastomatoideae</taxon>
        <taxon>Melastomateae</taxon>
        <taxon>Melastoma</taxon>
    </lineage>
</organism>
<reference evidence="2" key="1">
    <citation type="journal article" date="2023" name="Front. Plant Sci.">
        <title>Chromosomal-level genome assembly of Melastoma candidum provides insights into trichome evolution.</title>
        <authorList>
            <person name="Zhong Y."/>
            <person name="Wu W."/>
            <person name="Sun C."/>
            <person name="Zou P."/>
            <person name="Liu Y."/>
            <person name="Dai S."/>
            <person name="Zhou R."/>
        </authorList>
    </citation>
    <scope>NUCLEOTIDE SEQUENCE [LARGE SCALE GENOMIC DNA]</scope>
</reference>
<evidence type="ECO:0000313" key="2">
    <source>
        <dbReference type="Proteomes" id="UP001057402"/>
    </source>
</evidence>
<name>A0ACB9QBN5_9MYRT</name>
<sequence length="1004" mass="111618">MILRRRPNRPILVLGWCVVAGVFTSVGCYRDSIAIDGPVRDEDGDTLVSEGRMFELGFFSAGSDERRYVGIWYYGSSPKTVVWVANREDPVLDSGGVLGVTRDGGLRVSDGSGKTLYLGSAMRGAGAEEKEQVPRPVSVSAKLMDTGNLVVEREGVVVWQSFEHPTDTFLPGMKMDSNLTLVSWKTPDDPSLGNFSFGLDQDGEGQYVVRKRSLKYWKSGVSGKFITSDDMPYILSYLLSNFTTAINSNASIPYITESLYADTRLVVSSSGQVQYLKWDSEKVWSMVWGEPKDRCSIYNTCGDFGTCNTAGDVMCRCLPGFRPSSLDFWDAGDYSSGCTRKSALCSKDARSYTFLSLRGMKVGKPDSQFTVKEENECKSECLNSCQCQAYSFEEDETVERGGESNDGSSRSGGICWIWTESLNNLQDGYEDGRGLFIRVAADDIELTARNCETCGTYTIPYPLSTGPKCGDPQYLSFHCNVSSGEVSFETENGTYRVTNIIPESRKFLIQADQEQTDSCNGSSPPLVNVSMPFHAKQSCDGHELEISWEPPPEPTCIASTDCIDWPDSTCGAIIHGGKRCLCNRNFRWDPILMNCTRDKRHERVPIALVISVSFTCITVLTVLSSVAAFIYVHRRAVDTRRENWILMRRNSSRLLYDSSRFKDEDKTGIDVPFFNLESILAATDNFSRTNKLGQGGFGIVYKGKFVGGQTIAVKRLATFSGQGFEEFKNEVVLIAKLQHRNLVRLLGYCVDGEEKVLLYEYMPNKSLDSFIFDMTLRVSLDWEMRFKIILGIARGLLYLHQDSRLRIIHRDLKTSNILLDEEMNPKISDFGLARIFGGNETAVNTNRVVGTLGYMSPEYAIDGIFSDKSDMFSFGVVVLEILSGRRNTGFIPSGQALSLLGHAWLSWNEGNGLEFMDPMIRTRCDANECMRCLIVGLLCIQEDPSDRPTMSNAMLMLGSDTAVLPLPKPPAFISRRCPSSRASSSDKIGSCSHNKLTITLDDGR</sequence>
<proteinExistence type="predicted"/>
<accession>A0ACB9QBN5</accession>
<protein>
    <submittedName>
        <fullName evidence="1">Uncharacterized protein</fullName>
    </submittedName>
</protein>
<evidence type="ECO:0000313" key="1">
    <source>
        <dbReference type="EMBL" id="KAI4363806.1"/>
    </source>
</evidence>
<keyword evidence="2" id="KW-1185">Reference proteome</keyword>